<dbReference type="AlphaFoldDB" id="A0A915JAN1"/>
<accession>A0A915JAN1</accession>
<evidence type="ECO:0000313" key="2">
    <source>
        <dbReference type="WBParaSite" id="nRc.2.0.1.t23212-RA"/>
    </source>
</evidence>
<dbReference type="Proteomes" id="UP000887565">
    <property type="component" value="Unplaced"/>
</dbReference>
<keyword evidence="1" id="KW-1185">Reference proteome</keyword>
<evidence type="ECO:0000313" key="1">
    <source>
        <dbReference type="Proteomes" id="UP000887565"/>
    </source>
</evidence>
<name>A0A915JAN1_ROMCU</name>
<dbReference type="WBParaSite" id="nRc.2.0.1.t23212-RA">
    <property type="protein sequence ID" value="nRc.2.0.1.t23212-RA"/>
    <property type="gene ID" value="nRc.2.0.1.g23212"/>
</dbReference>
<protein>
    <submittedName>
        <fullName evidence="2">Transmembrane protein</fullName>
    </submittedName>
</protein>
<organism evidence="1 2">
    <name type="scientific">Romanomermis culicivorax</name>
    <name type="common">Nematode worm</name>
    <dbReference type="NCBI Taxonomy" id="13658"/>
    <lineage>
        <taxon>Eukaryota</taxon>
        <taxon>Metazoa</taxon>
        <taxon>Ecdysozoa</taxon>
        <taxon>Nematoda</taxon>
        <taxon>Enoplea</taxon>
        <taxon>Dorylaimia</taxon>
        <taxon>Mermithida</taxon>
        <taxon>Mermithoidea</taxon>
        <taxon>Mermithidae</taxon>
        <taxon>Romanomermis</taxon>
    </lineage>
</organism>
<sequence length="144" mass="17380">MITKTESVLLLLLNKQKRDKINDHRKYWTIHPTSVIEKPINVDNWLLNFMPKLFQIFRFDGNFLSILCFFRRLPFFLIADFHFRRRSRRRFVHDDGVRRWDVFRRRRLALFGVGAFTFVNDFYDDGVVAVERKQRIGGAAGRRT</sequence>
<proteinExistence type="predicted"/>
<reference evidence="2" key="1">
    <citation type="submission" date="2022-11" db="UniProtKB">
        <authorList>
            <consortium name="WormBaseParasite"/>
        </authorList>
    </citation>
    <scope>IDENTIFICATION</scope>
</reference>